<dbReference type="InterPro" id="IPR006481">
    <property type="entry name" value="Phage_lambda_GpS_holin"/>
</dbReference>
<sequence>MHMYKHPDLWPVIVAWIAEHRGEILSAVLAALMALLRGAYSGGGKAKVILDAAMCSVIAWFIRDILMMINIEPDWALIASVFIGYLGTDFIGSVLKKFIGNKSGATDANQ</sequence>
<organism evidence="1 2">
    <name type="scientific">Pragia fontium</name>
    <dbReference type="NCBI Taxonomy" id="82985"/>
    <lineage>
        <taxon>Bacteria</taxon>
        <taxon>Pseudomonadati</taxon>
        <taxon>Pseudomonadota</taxon>
        <taxon>Gammaproteobacteria</taxon>
        <taxon>Enterobacterales</taxon>
        <taxon>Budviciaceae</taxon>
        <taxon>Pragia</taxon>
    </lineage>
</organism>
<evidence type="ECO:0000313" key="1">
    <source>
        <dbReference type="EMBL" id="GKX63847.1"/>
    </source>
</evidence>
<gene>
    <name evidence="1" type="ORF">SOASR032_24160</name>
</gene>
<dbReference type="Proteomes" id="UP001059610">
    <property type="component" value="Unassembled WGS sequence"/>
</dbReference>
<keyword evidence="2" id="KW-1185">Reference proteome</keyword>
<protein>
    <submittedName>
        <fullName evidence="1">Phage holin, lambda family protein</fullName>
    </submittedName>
</protein>
<dbReference type="Pfam" id="PF05106">
    <property type="entry name" value="Phage_holin_3_1"/>
    <property type="match status" value="1"/>
</dbReference>
<accession>A0ABQ5LLU7</accession>
<evidence type="ECO:0000313" key="2">
    <source>
        <dbReference type="Proteomes" id="UP001059610"/>
    </source>
</evidence>
<dbReference type="NCBIfam" id="TIGR01594">
    <property type="entry name" value="holin_lambda"/>
    <property type="match status" value="1"/>
</dbReference>
<reference evidence="1" key="1">
    <citation type="submission" date="2022-06" db="EMBL/GenBank/DDBJ databases">
        <title>Draft genome sequences of Pragia fontium str. JCM24417.</title>
        <authorList>
            <person name="Wakabayashi Y."/>
            <person name="Kojima K."/>
        </authorList>
    </citation>
    <scope>NUCLEOTIDE SEQUENCE</scope>
    <source>
        <strain evidence="1">JCM 24417</strain>
    </source>
</reference>
<proteinExistence type="predicted"/>
<comment type="caution">
    <text evidence="1">The sequence shown here is derived from an EMBL/GenBank/DDBJ whole genome shotgun (WGS) entry which is preliminary data.</text>
</comment>
<dbReference type="RefSeq" id="WP_261822135.1">
    <property type="nucleotide sequence ID" value="NZ_BRLJ01000007.1"/>
</dbReference>
<dbReference type="EMBL" id="BRLJ01000007">
    <property type="protein sequence ID" value="GKX63847.1"/>
    <property type="molecule type" value="Genomic_DNA"/>
</dbReference>
<name>A0ABQ5LLU7_9GAMM</name>